<dbReference type="PANTHER" id="PTHR38332">
    <property type="entry name" value="PROTEIN CBG11604"/>
    <property type="match status" value="1"/>
</dbReference>
<keyword evidence="1 3" id="KW-0732">Signal</keyword>
<feature type="chain" id="PRO_5036230932" description="Protein quiver" evidence="3">
    <location>
        <begin position="22"/>
        <end position="161"/>
    </location>
</feature>
<evidence type="ECO:0000256" key="3">
    <source>
        <dbReference type="SAM" id="SignalP"/>
    </source>
</evidence>
<dbReference type="PANTHER" id="PTHR38332:SF1">
    <property type="entry name" value="RE49668P"/>
    <property type="match status" value="1"/>
</dbReference>
<evidence type="ECO:0000256" key="2">
    <source>
        <dbReference type="ARBA" id="ARBA00023180"/>
    </source>
</evidence>
<protein>
    <recommendedName>
        <fullName evidence="14">Protein quiver</fullName>
    </recommendedName>
</protein>
<dbReference type="AlphaFoldDB" id="A0A816Y9I2"/>
<dbReference type="Pfam" id="PF17064">
    <property type="entry name" value="QVR"/>
    <property type="match status" value="1"/>
</dbReference>
<name>A0A816Y9I2_9BILA</name>
<dbReference type="Proteomes" id="UP000681967">
    <property type="component" value="Unassembled WGS sequence"/>
</dbReference>
<accession>A0A816Y9I2</accession>
<dbReference type="GO" id="GO:0032222">
    <property type="term" value="P:regulation of synaptic transmission, cholinergic"/>
    <property type="evidence" value="ECO:0007669"/>
    <property type="project" value="InterPro"/>
</dbReference>
<reference evidence="6" key="1">
    <citation type="submission" date="2021-02" db="EMBL/GenBank/DDBJ databases">
        <authorList>
            <person name="Nowell W R."/>
        </authorList>
    </citation>
    <scope>NUCLEOTIDE SEQUENCE</scope>
</reference>
<dbReference type="EMBL" id="CAJOBF010000829">
    <property type="protein sequence ID" value="CAF3875582.1"/>
    <property type="molecule type" value="Genomic_DNA"/>
</dbReference>
<evidence type="ECO:0000313" key="6">
    <source>
        <dbReference type="EMBL" id="CAF2155964.1"/>
    </source>
</evidence>
<gene>
    <name evidence="10" type="ORF">BYL167_LOCUS7570</name>
    <name evidence="5" type="ORF">CJN711_LOCUS30447</name>
    <name evidence="8" type="ORF">GIL414_LOCUS4155</name>
    <name evidence="4" type="ORF">KQP761_LOCUS13422</name>
    <name evidence="11" type="ORF">OVN521_LOCUS31227</name>
    <name evidence="9" type="ORF">UXM345_LOCUS9181</name>
    <name evidence="7" type="ORF">WKI299_LOCUS33599</name>
    <name evidence="6" type="ORF">XDN619_LOCUS29552</name>
</gene>
<organism evidence="6 13">
    <name type="scientific">Rotaria magnacalcarata</name>
    <dbReference type="NCBI Taxonomy" id="392030"/>
    <lineage>
        <taxon>Eukaryota</taxon>
        <taxon>Metazoa</taxon>
        <taxon>Spiralia</taxon>
        <taxon>Gnathifera</taxon>
        <taxon>Rotifera</taxon>
        <taxon>Eurotatoria</taxon>
        <taxon>Bdelloidea</taxon>
        <taxon>Philodinida</taxon>
        <taxon>Philodinidae</taxon>
        <taxon>Rotaria</taxon>
    </lineage>
</organism>
<dbReference type="Proteomes" id="UP000663866">
    <property type="component" value="Unassembled WGS sequence"/>
</dbReference>
<dbReference type="Proteomes" id="UP000663842">
    <property type="component" value="Unassembled WGS sequence"/>
</dbReference>
<evidence type="ECO:0000313" key="9">
    <source>
        <dbReference type="EMBL" id="CAF3875582.1"/>
    </source>
</evidence>
<dbReference type="EMBL" id="CAJNOV010014521">
    <property type="protein sequence ID" value="CAF1551597.1"/>
    <property type="molecule type" value="Genomic_DNA"/>
</dbReference>
<dbReference type="Proteomes" id="UP000681720">
    <property type="component" value="Unassembled WGS sequence"/>
</dbReference>
<evidence type="ECO:0000256" key="1">
    <source>
        <dbReference type="ARBA" id="ARBA00022729"/>
    </source>
</evidence>
<evidence type="ECO:0008006" key="14">
    <source>
        <dbReference type="Google" id="ProtNLM"/>
    </source>
</evidence>
<proteinExistence type="predicted"/>
<dbReference type="InterPro" id="IPR031424">
    <property type="entry name" value="QVR-like"/>
</dbReference>
<dbReference type="Proteomes" id="UP000663887">
    <property type="component" value="Unassembled WGS sequence"/>
</dbReference>
<dbReference type="Proteomes" id="UP000663856">
    <property type="component" value="Unassembled WGS sequence"/>
</dbReference>
<dbReference type="EMBL" id="CAJOBJ010000974">
    <property type="protein sequence ID" value="CAF3854639.1"/>
    <property type="molecule type" value="Genomic_DNA"/>
</dbReference>
<dbReference type="Proteomes" id="UP000663855">
    <property type="component" value="Unassembled WGS sequence"/>
</dbReference>
<evidence type="ECO:0000313" key="7">
    <source>
        <dbReference type="EMBL" id="CAF2183818.1"/>
    </source>
</evidence>
<dbReference type="OrthoDB" id="428346at2759"/>
<sequence>MFNLCFSLLLTTISTVDIVSSVSCYKCSSVNGSDPLCEDFFQDSLGDTAPLLHSPCLTTLRGRHGLVPATHCIKLVAHTGGRNPVQYVYRTCSRDEGDDNGITRMSHCGYIKLDWISQHRRFRGCLDICDKDACNQANYRSVSRWKIIFYLNLLLLLLFYM</sequence>
<evidence type="ECO:0000313" key="5">
    <source>
        <dbReference type="EMBL" id="CAF1551597.1"/>
    </source>
</evidence>
<keyword evidence="2" id="KW-0325">Glycoprotein</keyword>
<evidence type="ECO:0000313" key="11">
    <source>
        <dbReference type="EMBL" id="CAF4298913.1"/>
    </source>
</evidence>
<evidence type="ECO:0000313" key="12">
    <source>
        <dbReference type="Proteomes" id="UP000663866"/>
    </source>
</evidence>
<feature type="signal peptide" evidence="3">
    <location>
        <begin position="1"/>
        <end position="21"/>
    </location>
</feature>
<evidence type="ECO:0000313" key="13">
    <source>
        <dbReference type="Proteomes" id="UP000663887"/>
    </source>
</evidence>
<comment type="caution">
    <text evidence="6">The sequence shown here is derived from an EMBL/GenBank/DDBJ whole genome shotgun (WGS) entry which is preliminary data.</text>
</comment>
<dbReference type="EMBL" id="CAJOBG010014422">
    <property type="protein sequence ID" value="CAF4298913.1"/>
    <property type="molecule type" value="Genomic_DNA"/>
</dbReference>
<dbReference type="EMBL" id="CAJNOW010006209">
    <property type="protein sequence ID" value="CAF1478250.1"/>
    <property type="molecule type" value="Genomic_DNA"/>
</dbReference>
<dbReference type="GO" id="GO:0030431">
    <property type="term" value="P:sleep"/>
    <property type="evidence" value="ECO:0007669"/>
    <property type="project" value="InterPro"/>
</dbReference>
<evidence type="ECO:0000313" key="4">
    <source>
        <dbReference type="EMBL" id="CAF1478250.1"/>
    </source>
</evidence>
<dbReference type="Proteomes" id="UP000663834">
    <property type="component" value="Unassembled WGS sequence"/>
</dbReference>
<dbReference type="EMBL" id="CAJNRG010014440">
    <property type="protein sequence ID" value="CAF2155964.1"/>
    <property type="molecule type" value="Genomic_DNA"/>
</dbReference>
<dbReference type="EMBL" id="CAJNRF010015958">
    <property type="protein sequence ID" value="CAF2183818.1"/>
    <property type="molecule type" value="Genomic_DNA"/>
</dbReference>
<keyword evidence="12" id="KW-1185">Reference proteome</keyword>
<dbReference type="EMBL" id="CAJOBH010001977">
    <property type="protein sequence ID" value="CAF3883427.1"/>
    <property type="molecule type" value="Genomic_DNA"/>
</dbReference>
<evidence type="ECO:0000313" key="8">
    <source>
        <dbReference type="EMBL" id="CAF3854639.1"/>
    </source>
</evidence>
<evidence type="ECO:0000313" key="10">
    <source>
        <dbReference type="EMBL" id="CAF3883427.1"/>
    </source>
</evidence>